<feature type="binding site" evidence="7">
    <location>
        <position position="92"/>
    </location>
    <ligand>
        <name>Zn(2+)</name>
        <dbReference type="ChEBI" id="CHEBI:29105"/>
    </ligand>
</feature>
<organism evidence="8 9">
    <name type="scientific">Butyrivibrio hungatei</name>
    <dbReference type="NCBI Taxonomy" id="185008"/>
    <lineage>
        <taxon>Bacteria</taxon>
        <taxon>Bacillati</taxon>
        <taxon>Bacillota</taxon>
        <taxon>Clostridia</taxon>
        <taxon>Lachnospirales</taxon>
        <taxon>Lachnospiraceae</taxon>
        <taxon>Butyrivibrio</taxon>
    </lineage>
</organism>
<dbReference type="Gene3D" id="1.10.10.10">
    <property type="entry name" value="Winged helix-like DNA-binding domain superfamily/Winged helix DNA-binding domain"/>
    <property type="match status" value="1"/>
</dbReference>
<comment type="cofactor">
    <cofactor evidence="7">
        <name>Zn(2+)</name>
        <dbReference type="ChEBI" id="CHEBI:29105"/>
    </cofactor>
    <text evidence="7">Binds 1 zinc ion per subunit.</text>
</comment>
<protein>
    <submittedName>
        <fullName evidence="8">Fur family transcriptional regulator, ferric uptake regulator</fullName>
    </submittedName>
</protein>
<keyword evidence="4" id="KW-0805">Transcription regulation</keyword>
<evidence type="ECO:0000256" key="5">
    <source>
        <dbReference type="ARBA" id="ARBA00023125"/>
    </source>
</evidence>
<sequence>MKSEYKTKPRNLIIEYLKDNADTRFTARDILNAVKGKGDGLDRSTVYRNLERLSKEGKLVKYKEADVNATCYQYSEEHESCCEHMHAQCSVCGKIFHLDNSIFKSAAKKMMDEYGIEIDYGKSVIMCICDECRNVGM</sequence>
<keyword evidence="9" id="KW-1185">Reference proteome</keyword>
<evidence type="ECO:0000313" key="8">
    <source>
        <dbReference type="EMBL" id="SCX89462.1"/>
    </source>
</evidence>
<dbReference type="Proteomes" id="UP000183047">
    <property type="component" value="Unassembled WGS sequence"/>
</dbReference>
<keyword evidence="5" id="KW-0238">DNA-binding</keyword>
<keyword evidence="2" id="KW-0678">Repressor</keyword>
<reference evidence="9" key="1">
    <citation type="submission" date="2016-10" db="EMBL/GenBank/DDBJ databases">
        <authorList>
            <person name="Varghese N."/>
            <person name="Submissions S."/>
        </authorList>
    </citation>
    <scope>NUCLEOTIDE SEQUENCE [LARGE SCALE GENOMIC DNA]</scope>
    <source>
        <strain evidence="9">XBD2006</strain>
    </source>
</reference>
<dbReference type="InterPro" id="IPR043135">
    <property type="entry name" value="Fur_C"/>
</dbReference>
<dbReference type="InterPro" id="IPR036390">
    <property type="entry name" value="WH_DNA-bd_sf"/>
</dbReference>
<evidence type="ECO:0000256" key="1">
    <source>
        <dbReference type="ARBA" id="ARBA00007957"/>
    </source>
</evidence>
<dbReference type="InterPro" id="IPR036388">
    <property type="entry name" value="WH-like_DNA-bd_sf"/>
</dbReference>
<comment type="similarity">
    <text evidence="1">Belongs to the Fur family.</text>
</comment>
<dbReference type="PANTHER" id="PTHR33202">
    <property type="entry name" value="ZINC UPTAKE REGULATION PROTEIN"/>
    <property type="match status" value="1"/>
</dbReference>
<keyword evidence="6" id="KW-0804">Transcription</keyword>
<dbReference type="Gene3D" id="3.30.1490.190">
    <property type="match status" value="1"/>
</dbReference>
<dbReference type="RefSeq" id="WP_074461475.1">
    <property type="nucleotide sequence ID" value="NZ_FMUR01000004.1"/>
</dbReference>
<evidence type="ECO:0000256" key="2">
    <source>
        <dbReference type="ARBA" id="ARBA00022491"/>
    </source>
</evidence>
<evidence type="ECO:0000313" key="9">
    <source>
        <dbReference type="Proteomes" id="UP000183047"/>
    </source>
</evidence>
<feature type="binding site" evidence="7">
    <location>
        <position position="132"/>
    </location>
    <ligand>
        <name>Zn(2+)</name>
        <dbReference type="ChEBI" id="CHEBI:29105"/>
    </ligand>
</feature>
<evidence type="ECO:0000256" key="3">
    <source>
        <dbReference type="ARBA" id="ARBA00022833"/>
    </source>
</evidence>
<accession>A0A1G5BGW4</accession>
<keyword evidence="3 7" id="KW-0862">Zinc</keyword>
<feature type="binding site" evidence="7">
    <location>
        <position position="89"/>
    </location>
    <ligand>
        <name>Zn(2+)</name>
        <dbReference type="ChEBI" id="CHEBI:29105"/>
    </ligand>
</feature>
<dbReference type="GO" id="GO:1900376">
    <property type="term" value="P:regulation of secondary metabolite biosynthetic process"/>
    <property type="evidence" value="ECO:0007669"/>
    <property type="project" value="TreeGrafter"/>
</dbReference>
<dbReference type="GO" id="GO:0003700">
    <property type="term" value="F:DNA-binding transcription factor activity"/>
    <property type="evidence" value="ECO:0007669"/>
    <property type="project" value="InterPro"/>
</dbReference>
<dbReference type="Pfam" id="PF01475">
    <property type="entry name" value="FUR"/>
    <property type="match status" value="1"/>
</dbReference>
<proteinExistence type="inferred from homology"/>
<evidence type="ECO:0000256" key="6">
    <source>
        <dbReference type="ARBA" id="ARBA00023163"/>
    </source>
</evidence>
<feature type="binding site" evidence="7">
    <location>
        <position position="129"/>
    </location>
    <ligand>
        <name>Zn(2+)</name>
        <dbReference type="ChEBI" id="CHEBI:29105"/>
    </ligand>
</feature>
<dbReference type="AlphaFoldDB" id="A0A1G5BGW4"/>
<dbReference type="PANTHER" id="PTHR33202:SF7">
    <property type="entry name" value="FERRIC UPTAKE REGULATION PROTEIN"/>
    <property type="match status" value="1"/>
</dbReference>
<dbReference type="GO" id="GO:0000976">
    <property type="term" value="F:transcription cis-regulatory region binding"/>
    <property type="evidence" value="ECO:0007669"/>
    <property type="project" value="TreeGrafter"/>
</dbReference>
<gene>
    <name evidence="8" type="ORF">SAMN02910451_00735</name>
</gene>
<name>A0A1G5BGW4_9FIRM</name>
<dbReference type="GO" id="GO:0045892">
    <property type="term" value="P:negative regulation of DNA-templated transcription"/>
    <property type="evidence" value="ECO:0007669"/>
    <property type="project" value="TreeGrafter"/>
</dbReference>
<dbReference type="InterPro" id="IPR002481">
    <property type="entry name" value="FUR"/>
</dbReference>
<dbReference type="SUPFAM" id="SSF46785">
    <property type="entry name" value="Winged helix' DNA-binding domain"/>
    <property type="match status" value="1"/>
</dbReference>
<dbReference type="GO" id="GO:0008270">
    <property type="term" value="F:zinc ion binding"/>
    <property type="evidence" value="ECO:0007669"/>
    <property type="project" value="TreeGrafter"/>
</dbReference>
<evidence type="ECO:0000256" key="7">
    <source>
        <dbReference type="PIRSR" id="PIRSR602481-1"/>
    </source>
</evidence>
<dbReference type="EMBL" id="FMUR01000004">
    <property type="protein sequence ID" value="SCX89462.1"/>
    <property type="molecule type" value="Genomic_DNA"/>
</dbReference>
<keyword evidence="7" id="KW-0479">Metal-binding</keyword>
<evidence type="ECO:0000256" key="4">
    <source>
        <dbReference type="ARBA" id="ARBA00023015"/>
    </source>
</evidence>